<organism evidence="2 3">
    <name type="scientific">Streptomyces platensis</name>
    <dbReference type="NCBI Taxonomy" id="58346"/>
    <lineage>
        <taxon>Bacteria</taxon>
        <taxon>Bacillati</taxon>
        <taxon>Actinomycetota</taxon>
        <taxon>Actinomycetes</taxon>
        <taxon>Kitasatosporales</taxon>
        <taxon>Streptomycetaceae</taxon>
        <taxon>Streptomyces</taxon>
    </lineage>
</organism>
<evidence type="ECO:0000313" key="2">
    <source>
        <dbReference type="EMBL" id="OSY40465.1"/>
    </source>
</evidence>
<comment type="caution">
    <text evidence="2">The sequence shown here is derived from an EMBL/GenBank/DDBJ whole genome shotgun (WGS) entry which is preliminary data.</text>
</comment>
<keyword evidence="3" id="KW-1185">Reference proteome</keyword>
<dbReference type="Proteomes" id="UP000194225">
    <property type="component" value="Unassembled WGS sequence"/>
</dbReference>
<evidence type="ECO:0000313" key="3">
    <source>
        <dbReference type="Proteomes" id="UP000194225"/>
    </source>
</evidence>
<dbReference type="EMBL" id="MIGA01000045">
    <property type="protein sequence ID" value="OSY40465.1"/>
    <property type="molecule type" value="Genomic_DNA"/>
</dbReference>
<sequence>MVLQQLRSERMNGERPRPGPDRAAPFPVPAPTPISGPVPAMAPYGRDRTVGI</sequence>
<name>A0ABX3XQT4_STRPT</name>
<accession>A0ABX3XQT4</accession>
<protein>
    <submittedName>
        <fullName evidence="2">Uncharacterized protein</fullName>
    </submittedName>
</protein>
<feature type="compositionally biased region" description="Basic and acidic residues" evidence="1">
    <location>
        <begin position="7"/>
        <end position="20"/>
    </location>
</feature>
<reference evidence="2 3" key="1">
    <citation type="submission" date="2016-09" db="EMBL/GenBank/DDBJ databases">
        <title>Streptomyces platensis DSM40041, a candidate organism with high potential of specific P450 cytochromes.</title>
        <authorList>
            <person name="Grumaz C."/>
            <person name="Vainshtein Y."/>
            <person name="Kirstahler P."/>
            <person name="Sohn K."/>
        </authorList>
    </citation>
    <scope>NUCLEOTIDE SEQUENCE [LARGE SCALE GENOMIC DNA]</scope>
    <source>
        <strain evidence="2 3">DSM 40041</strain>
    </source>
</reference>
<gene>
    <name evidence="2" type="ORF">BG653_05366</name>
</gene>
<evidence type="ECO:0000256" key="1">
    <source>
        <dbReference type="SAM" id="MobiDB-lite"/>
    </source>
</evidence>
<proteinExistence type="predicted"/>
<feature type="region of interest" description="Disordered" evidence="1">
    <location>
        <begin position="1"/>
        <end position="52"/>
    </location>
</feature>
<feature type="compositionally biased region" description="Pro residues" evidence="1">
    <location>
        <begin position="26"/>
        <end position="36"/>
    </location>
</feature>